<keyword evidence="3" id="KW-1185">Reference proteome</keyword>
<proteinExistence type="predicted"/>
<dbReference type="InterPro" id="IPR010890">
    <property type="entry name" value="PriC"/>
</dbReference>
<reference evidence="2 3" key="1">
    <citation type="submission" date="2020-01" db="EMBL/GenBank/DDBJ databases">
        <authorList>
            <person name="Lee S.D."/>
        </authorList>
    </citation>
    <scope>NUCLEOTIDE SEQUENCE [LARGE SCALE GENOMIC DNA]</scope>
    <source>
        <strain evidence="2 3">SAP-1</strain>
    </source>
</reference>
<dbReference type="Pfam" id="PF07445">
    <property type="entry name" value="PriC"/>
    <property type="match status" value="1"/>
</dbReference>
<dbReference type="Proteomes" id="UP000585363">
    <property type="component" value="Unassembled WGS sequence"/>
</dbReference>
<reference evidence="2 3" key="2">
    <citation type="submission" date="2020-06" db="EMBL/GenBank/DDBJ databases">
        <title>Polyphasic characterization of a Rahnella strain isolated from tree sap.</title>
        <authorList>
            <person name="Kim I.S."/>
        </authorList>
    </citation>
    <scope>NUCLEOTIDE SEQUENCE [LARGE SCALE GENOMIC DNA]</scope>
    <source>
        <strain evidence="2 3">SAP-1</strain>
    </source>
</reference>
<sequence>MSTQTLLQSLEQQIENLAREIEPIAHTPAQQARFDVTLFASKGTRLREYLAEVRVNFAQLCQVVAENRSAQVAFVAERLVSQITALQRELATQTLRNADKQKERQSSDFYSKLVEHQQFERRLMAMIQDRESNLGKLATFSEQQLMQKELAALEGRLMRCRQALIKIERSIERQERGF</sequence>
<name>A0A848MIK0_9GAMM</name>
<dbReference type="AlphaFoldDB" id="A0A848MIK0"/>
<feature type="coiled-coil region" evidence="1">
    <location>
        <begin position="76"/>
        <end position="103"/>
    </location>
</feature>
<dbReference type="RefSeq" id="WP_169401850.1">
    <property type="nucleotide sequence ID" value="NZ_JAADJU010000002.1"/>
</dbReference>
<dbReference type="EMBL" id="JAADJU010000002">
    <property type="protein sequence ID" value="NMP26154.1"/>
    <property type="molecule type" value="Genomic_DNA"/>
</dbReference>
<dbReference type="InterPro" id="IPR038338">
    <property type="entry name" value="PriC_sf"/>
</dbReference>
<gene>
    <name evidence="2" type="ORF">GW590_04610</name>
</gene>
<comment type="caution">
    <text evidence="2">The sequence shown here is derived from an EMBL/GenBank/DDBJ whole genome shotgun (WGS) entry which is preliminary data.</text>
</comment>
<evidence type="ECO:0000313" key="2">
    <source>
        <dbReference type="EMBL" id="NMP26154.1"/>
    </source>
</evidence>
<organism evidence="2 3">
    <name type="scientific">Rouxiella aceris</name>
    <dbReference type="NCBI Taxonomy" id="2703884"/>
    <lineage>
        <taxon>Bacteria</taxon>
        <taxon>Pseudomonadati</taxon>
        <taxon>Pseudomonadota</taxon>
        <taxon>Gammaproteobacteria</taxon>
        <taxon>Enterobacterales</taxon>
        <taxon>Yersiniaceae</taxon>
        <taxon>Rouxiella</taxon>
    </lineage>
</organism>
<protein>
    <submittedName>
        <fullName evidence="2">Prephenate dehydrogenase</fullName>
    </submittedName>
</protein>
<dbReference type="Gene3D" id="1.20.1270.340">
    <property type="match status" value="1"/>
</dbReference>
<evidence type="ECO:0000313" key="3">
    <source>
        <dbReference type="Proteomes" id="UP000585363"/>
    </source>
</evidence>
<evidence type="ECO:0000256" key="1">
    <source>
        <dbReference type="SAM" id="Coils"/>
    </source>
</evidence>
<keyword evidence="1" id="KW-0175">Coiled coil</keyword>
<accession>A0A848MIK0</accession>